<proteinExistence type="predicted"/>
<dbReference type="EMBL" id="CP019062">
    <property type="protein sequence ID" value="AVF36516.1"/>
    <property type="molecule type" value="Genomic_DNA"/>
</dbReference>
<evidence type="ECO:0000313" key="2">
    <source>
        <dbReference type="Proteomes" id="UP000239197"/>
    </source>
</evidence>
<protein>
    <submittedName>
        <fullName evidence="1">Uncharacterized protein</fullName>
    </submittedName>
</protein>
<dbReference type="AlphaFoldDB" id="A0A2L1UU85"/>
<gene>
    <name evidence="1" type="ORF">BV494_16975</name>
</gene>
<evidence type="ECO:0000313" key="1">
    <source>
        <dbReference type="EMBL" id="AVF36516.1"/>
    </source>
</evidence>
<organism evidence="1 2">
    <name type="scientific">Rahnella sikkimica</name>
    <dbReference type="NCBI Taxonomy" id="1805933"/>
    <lineage>
        <taxon>Bacteria</taxon>
        <taxon>Pseudomonadati</taxon>
        <taxon>Pseudomonadota</taxon>
        <taxon>Gammaproteobacteria</taxon>
        <taxon>Enterobacterales</taxon>
        <taxon>Yersiniaceae</taxon>
        <taxon>Rahnella</taxon>
    </lineage>
</organism>
<accession>A0A2L1UU85</accession>
<keyword evidence="2" id="KW-1185">Reference proteome</keyword>
<sequence>MAMLRKFSITALPQALEIARYCTRIKRGSKQDHKDLDETTCGWLLCDPFHGAKEPLNHYDAPFWCLASHD</sequence>
<dbReference type="KEGG" id="rox:BV494_16975"/>
<dbReference type="Proteomes" id="UP000239197">
    <property type="component" value="Chromosome"/>
</dbReference>
<reference evidence="2" key="1">
    <citation type="submission" date="2017-01" db="EMBL/GenBank/DDBJ databases">
        <title>Genome sequence of Rouxiella sp. ERMR1:05.</title>
        <authorList>
            <person name="Kumar R."/>
            <person name="Singh D."/>
            <person name="Kumar S."/>
        </authorList>
    </citation>
    <scope>NUCLEOTIDE SEQUENCE [LARGE SCALE GENOMIC DNA]</scope>
    <source>
        <strain evidence="2">ERMR1:05</strain>
    </source>
</reference>
<name>A0A2L1UU85_9GAMM</name>